<feature type="domain" description="PDZ" evidence="2">
    <location>
        <begin position="126"/>
        <end position="178"/>
    </location>
</feature>
<sequence length="495" mass="53741">MKKSTSLILSLSMSMLWFACKKDAQTDPPPTPAEGTREQLTLDSIYLYAQQVYLWYDALPAYDVFNPRQYATGGNVLQNYQRELYTLTQLKTNPITGEAYEYSGIPGHPKYSFVTEESLDGGRQGTVDLNDKGDDLGIGLSANGNTDVRVRIVHPSSAAANAGLTRGMKVLAINGTRVTPNSGAFIESALAQSTASLTVEKANGSTSTVTLTKKNYTTSAVLKSAILNAGAQKVGYIAYSRFSNFNVTKAALDQAFSQFTAAGVTAMVVDLRYNGGGYTQTAEYLANHIAPASLNGKVMYVEYFNDLLQNGKAPILKQQLYRNSAGELVMWNGHWATYADLDYSVAGNTFKFEDVGTLNTVKQVVFLVSNSTASASELVINSLKPHLPVKLVGQTTYGKPVGFFGLRIDKYTVYLSNFSMKNADGFGDFFHGLEVDIPASDDVTHDFGDPSETSLAAALNYIQGHPSGRSGEIRPVQHMGPPSFNGMIETRLKLR</sequence>
<evidence type="ECO:0000313" key="4">
    <source>
        <dbReference type="Proteomes" id="UP000812961"/>
    </source>
</evidence>
<evidence type="ECO:0000256" key="1">
    <source>
        <dbReference type="SAM" id="SignalP"/>
    </source>
</evidence>
<dbReference type="Gene3D" id="3.30.750.170">
    <property type="match status" value="1"/>
</dbReference>
<evidence type="ECO:0000259" key="2">
    <source>
        <dbReference type="PROSITE" id="PS50106"/>
    </source>
</evidence>
<dbReference type="PROSITE" id="PS50106">
    <property type="entry name" value="PDZ"/>
    <property type="match status" value="1"/>
</dbReference>
<feature type="chain" id="PRO_5045836892" description="PDZ domain-containing protein" evidence="1">
    <location>
        <begin position="20"/>
        <end position="495"/>
    </location>
</feature>
<keyword evidence="4" id="KW-1185">Reference proteome</keyword>
<protein>
    <recommendedName>
        <fullName evidence="2">PDZ domain-containing protein</fullName>
    </recommendedName>
</protein>
<name>A0ABS7GL60_9BACT</name>
<feature type="signal peptide" evidence="1">
    <location>
        <begin position="1"/>
        <end position="19"/>
    </location>
</feature>
<accession>A0ABS7GL60</accession>
<dbReference type="SMART" id="SM00245">
    <property type="entry name" value="TSPc"/>
    <property type="match status" value="1"/>
</dbReference>
<gene>
    <name evidence="3" type="ORF">K1Y79_27190</name>
</gene>
<dbReference type="SUPFAM" id="SSF50156">
    <property type="entry name" value="PDZ domain-like"/>
    <property type="match status" value="1"/>
</dbReference>
<dbReference type="InterPro" id="IPR001478">
    <property type="entry name" value="PDZ"/>
</dbReference>
<dbReference type="EMBL" id="JAICCF010000006">
    <property type="protein sequence ID" value="MBW8688051.1"/>
    <property type="molecule type" value="Genomic_DNA"/>
</dbReference>
<dbReference type="Gene3D" id="3.90.226.10">
    <property type="entry name" value="2-enoyl-CoA Hydratase, Chain A, domain 1"/>
    <property type="match status" value="1"/>
</dbReference>
<dbReference type="PANTHER" id="PTHR32060:SF30">
    <property type="entry name" value="CARBOXY-TERMINAL PROCESSING PROTEASE CTPA"/>
    <property type="match status" value="1"/>
</dbReference>
<dbReference type="Gene3D" id="2.30.42.10">
    <property type="match status" value="1"/>
</dbReference>
<dbReference type="PANTHER" id="PTHR32060">
    <property type="entry name" value="TAIL-SPECIFIC PROTEASE"/>
    <property type="match status" value="1"/>
</dbReference>
<dbReference type="PROSITE" id="PS51257">
    <property type="entry name" value="PROKAR_LIPOPROTEIN"/>
    <property type="match status" value="1"/>
</dbReference>
<dbReference type="Proteomes" id="UP000812961">
    <property type="component" value="Unassembled WGS sequence"/>
</dbReference>
<proteinExistence type="predicted"/>
<reference evidence="3 4" key="1">
    <citation type="submission" date="2021-08" db="EMBL/GenBank/DDBJ databases">
        <title>The genome sequence of Chitinophaga sp. B61.</title>
        <authorList>
            <person name="Zhang X."/>
        </authorList>
    </citation>
    <scope>NUCLEOTIDE SEQUENCE [LARGE SCALE GENOMIC DNA]</scope>
    <source>
        <strain evidence="3 4">B61</strain>
    </source>
</reference>
<dbReference type="InterPro" id="IPR029045">
    <property type="entry name" value="ClpP/crotonase-like_dom_sf"/>
</dbReference>
<dbReference type="InterPro" id="IPR005151">
    <property type="entry name" value="Tail-specific_protease"/>
</dbReference>
<organism evidence="3 4">
    <name type="scientific">Chitinophaga rhizophila</name>
    <dbReference type="NCBI Taxonomy" id="2866212"/>
    <lineage>
        <taxon>Bacteria</taxon>
        <taxon>Pseudomonadati</taxon>
        <taxon>Bacteroidota</taxon>
        <taxon>Chitinophagia</taxon>
        <taxon>Chitinophagales</taxon>
        <taxon>Chitinophagaceae</taxon>
        <taxon>Chitinophaga</taxon>
    </lineage>
</organism>
<dbReference type="InterPro" id="IPR036034">
    <property type="entry name" value="PDZ_sf"/>
</dbReference>
<dbReference type="Pfam" id="PF03572">
    <property type="entry name" value="Peptidase_S41"/>
    <property type="match status" value="1"/>
</dbReference>
<comment type="caution">
    <text evidence="3">The sequence shown here is derived from an EMBL/GenBank/DDBJ whole genome shotgun (WGS) entry which is preliminary data.</text>
</comment>
<dbReference type="RefSeq" id="WP_220253373.1">
    <property type="nucleotide sequence ID" value="NZ_JAICCF010000006.1"/>
</dbReference>
<keyword evidence="1" id="KW-0732">Signal</keyword>
<evidence type="ECO:0000313" key="3">
    <source>
        <dbReference type="EMBL" id="MBW8688051.1"/>
    </source>
</evidence>
<dbReference type="SMART" id="SM00228">
    <property type="entry name" value="PDZ"/>
    <property type="match status" value="1"/>
</dbReference>
<dbReference type="CDD" id="cd07561">
    <property type="entry name" value="Peptidase_S41_CPP_like"/>
    <property type="match status" value="1"/>
</dbReference>
<dbReference type="SUPFAM" id="SSF52096">
    <property type="entry name" value="ClpP/crotonase"/>
    <property type="match status" value="1"/>
</dbReference>